<dbReference type="PROSITE" id="PS51294">
    <property type="entry name" value="HTH_MYB"/>
    <property type="match status" value="4"/>
</dbReference>
<evidence type="ECO:0000259" key="10">
    <source>
        <dbReference type="PROSITE" id="PS51294"/>
    </source>
</evidence>
<dbReference type="GO" id="GO:0005634">
    <property type="term" value="C:nucleus"/>
    <property type="evidence" value="ECO:0007669"/>
    <property type="project" value="UniProtKB-SubCell"/>
</dbReference>
<evidence type="ECO:0000259" key="9">
    <source>
        <dbReference type="PROSITE" id="PS50090"/>
    </source>
</evidence>
<dbReference type="GO" id="GO:0040008">
    <property type="term" value="P:regulation of growth"/>
    <property type="evidence" value="ECO:0007669"/>
    <property type="project" value="UniProtKB-ARBA"/>
</dbReference>
<accession>A0A2U1LTN0</accession>
<comment type="caution">
    <text evidence="11">The sequence shown here is derived from an EMBL/GenBank/DDBJ whole genome shotgun (WGS) entry which is preliminary data.</text>
</comment>
<reference evidence="11 12" key="1">
    <citation type="journal article" date="2018" name="Mol. Plant">
        <title>The genome of Artemisia annua provides insight into the evolution of Asteraceae family and artemisinin biosynthesis.</title>
        <authorList>
            <person name="Shen Q."/>
            <person name="Zhang L."/>
            <person name="Liao Z."/>
            <person name="Wang S."/>
            <person name="Yan T."/>
            <person name="Shi P."/>
            <person name="Liu M."/>
            <person name="Fu X."/>
            <person name="Pan Q."/>
            <person name="Wang Y."/>
            <person name="Lv Z."/>
            <person name="Lu X."/>
            <person name="Zhang F."/>
            <person name="Jiang W."/>
            <person name="Ma Y."/>
            <person name="Chen M."/>
            <person name="Hao X."/>
            <person name="Li L."/>
            <person name="Tang Y."/>
            <person name="Lv G."/>
            <person name="Zhou Y."/>
            <person name="Sun X."/>
            <person name="Brodelius P.E."/>
            <person name="Rose J.K.C."/>
            <person name="Tang K."/>
        </authorList>
    </citation>
    <scope>NUCLEOTIDE SEQUENCE [LARGE SCALE GENOMIC DNA]</scope>
    <source>
        <strain evidence="12">cv. Huhao1</strain>
        <tissue evidence="11">Leaf</tissue>
    </source>
</reference>
<dbReference type="PANTHER" id="PTHR47995:SF18">
    <property type="entry name" value="TRANSCRIPTION FACTOR MYB65"/>
    <property type="match status" value="1"/>
</dbReference>
<keyword evidence="6" id="KW-0804">Transcription</keyword>
<keyword evidence="12" id="KW-1185">Reference proteome</keyword>
<evidence type="ECO:0000256" key="1">
    <source>
        <dbReference type="ARBA" id="ARBA00004123"/>
    </source>
</evidence>
<dbReference type="SMART" id="SM00717">
    <property type="entry name" value="SANT"/>
    <property type="match status" value="4"/>
</dbReference>
<keyword evidence="5" id="KW-0010">Activator</keyword>
<keyword evidence="7" id="KW-0539">Nucleus</keyword>
<evidence type="ECO:0000256" key="8">
    <source>
        <dbReference type="SAM" id="MobiDB-lite"/>
    </source>
</evidence>
<keyword evidence="2" id="KW-0677">Repeat</keyword>
<keyword evidence="4" id="KW-0238">DNA-binding</keyword>
<dbReference type="SUPFAM" id="SSF46689">
    <property type="entry name" value="Homeodomain-like"/>
    <property type="match status" value="2"/>
</dbReference>
<feature type="domain" description="HTH myb-type" evidence="10">
    <location>
        <begin position="147"/>
        <end position="197"/>
    </location>
</feature>
<dbReference type="InterPro" id="IPR017930">
    <property type="entry name" value="Myb_dom"/>
</dbReference>
<evidence type="ECO:0000256" key="6">
    <source>
        <dbReference type="ARBA" id="ARBA00023163"/>
    </source>
</evidence>
<name>A0A2U1LTN0_ARTAN</name>
<dbReference type="OrthoDB" id="2143914at2759"/>
<dbReference type="GO" id="GO:0048235">
    <property type="term" value="P:pollen sperm cell differentiation"/>
    <property type="evidence" value="ECO:0007669"/>
    <property type="project" value="UniProtKB-ARBA"/>
</dbReference>
<evidence type="ECO:0000256" key="2">
    <source>
        <dbReference type="ARBA" id="ARBA00022737"/>
    </source>
</evidence>
<evidence type="ECO:0000256" key="5">
    <source>
        <dbReference type="ARBA" id="ARBA00023159"/>
    </source>
</evidence>
<feature type="region of interest" description="Disordered" evidence="8">
    <location>
        <begin position="548"/>
        <end position="585"/>
    </location>
</feature>
<proteinExistence type="predicted"/>
<feature type="domain" description="Myb-like" evidence="9">
    <location>
        <begin position="145"/>
        <end position="197"/>
    </location>
</feature>
<dbReference type="FunFam" id="1.10.10.60:FF:000119">
    <property type="entry name" value="Transcription factor GAMYB"/>
    <property type="match status" value="1"/>
</dbReference>
<evidence type="ECO:0000313" key="11">
    <source>
        <dbReference type="EMBL" id="PWA52350.1"/>
    </source>
</evidence>
<dbReference type="InterPro" id="IPR001005">
    <property type="entry name" value="SANT/Myb"/>
</dbReference>
<dbReference type="AlphaFoldDB" id="A0A2U1LTN0"/>
<dbReference type="InterPro" id="IPR009057">
    <property type="entry name" value="Homeodomain-like_sf"/>
</dbReference>
<dbReference type="Pfam" id="PF00249">
    <property type="entry name" value="Myb_DNA-binding"/>
    <property type="match status" value="4"/>
</dbReference>
<dbReference type="CDD" id="cd00167">
    <property type="entry name" value="SANT"/>
    <property type="match status" value="4"/>
</dbReference>
<keyword evidence="3" id="KW-0805">Transcription regulation</keyword>
<feature type="domain" description="HTH myb-type" evidence="10">
    <location>
        <begin position="30"/>
        <end position="84"/>
    </location>
</feature>
<feature type="domain" description="HTH myb-type" evidence="10">
    <location>
        <begin position="85"/>
        <end position="110"/>
    </location>
</feature>
<feature type="domain" description="HTH myb-type" evidence="10">
    <location>
        <begin position="198"/>
        <end position="252"/>
    </location>
</feature>
<gene>
    <name evidence="11" type="ORF">CTI12_AA453660</name>
</gene>
<dbReference type="Proteomes" id="UP000245207">
    <property type="component" value="Unassembled WGS sequence"/>
</dbReference>
<feature type="domain" description="Myb-like" evidence="9">
    <location>
        <begin position="81"/>
        <end position="122"/>
    </location>
</feature>
<feature type="domain" description="Myb-like" evidence="9">
    <location>
        <begin position="198"/>
        <end position="248"/>
    </location>
</feature>
<protein>
    <submittedName>
        <fullName evidence="11">Transcription factor GAMYB</fullName>
    </submittedName>
</protein>
<evidence type="ECO:0000256" key="3">
    <source>
        <dbReference type="ARBA" id="ARBA00023015"/>
    </source>
</evidence>
<dbReference type="PROSITE" id="PS50090">
    <property type="entry name" value="MYB_LIKE"/>
    <property type="match status" value="4"/>
</dbReference>
<dbReference type="Gene3D" id="1.10.10.60">
    <property type="entry name" value="Homeodomain-like"/>
    <property type="match status" value="4"/>
</dbReference>
<evidence type="ECO:0000256" key="7">
    <source>
        <dbReference type="ARBA" id="ARBA00023242"/>
    </source>
</evidence>
<sequence length="657" mass="73231">MTSESEDRVDSPTTIDEEASTERNIMMGGTLKKGPWTSAEDAILVDYVNKHGEGNWNAVQKHSGLSRCGKSCRLRWANHLRPDLKKGAFTPEEERRIIELHAKMGNKWARMAVEMSNMTSESEDRVDSPTTIDEEASTERNIMMGGTLKKGPWTSAEDAILVDYVNKHGEGNWNAVQKHSGLSRCGKSCRLRWANHLRPDLKKGAFTPEEERRIIELHAKMGNKWARMAVELPGRTDNEIKNFWNTRTKRKQRAGQPIYPPDVCLQTLNDNTQSQNMVTFTNGDASHSEILQNNTFQIPAVEFKNLELNRELYVPNILDLPGGSFLDLPRSSFLPHGLGSTNNFLFPMVHPPKRIRRSDTYPFFNGRDGGLDDIFPAGNQSFEISSYNQNLNGNISSSSSCLFSGSHAYINGNTSSSEPISWAQKLELPSLQYSTQMGSCNAPSSPLPSLESVDTLIQSTLLGQTKSDSPSPRASGLLEAVLLQSQNMKMSKSNNDSIASPVPHDITDSSSQNLQEDDWEAYGDPMSPMGHSAASVFSEYTPLVSGSSLDEHQSVETISVKREAEESGVKQSDREDEKPNRIDFPRPDYLLGSNWFGSTSNADRNRDQSMVSDPIRALLGDDFCSEFKHISSSPFQVHYEPDKWDDISEICRGSANH</sequence>
<dbReference type="FunFam" id="1.10.10.60:FF:000001">
    <property type="entry name" value="MYB-related transcription factor"/>
    <property type="match status" value="2"/>
</dbReference>
<feature type="region of interest" description="Disordered" evidence="8">
    <location>
        <begin position="490"/>
        <end position="513"/>
    </location>
</feature>
<organism evidence="11 12">
    <name type="scientific">Artemisia annua</name>
    <name type="common">Sweet wormwood</name>
    <dbReference type="NCBI Taxonomy" id="35608"/>
    <lineage>
        <taxon>Eukaryota</taxon>
        <taxon>Viridiplantae</taxon>
        <taxon>Streptophyta</taxon>
        <taxon>Embryophyta</taxon>
        <taxon>Tracheophyta</taxon>
        <taxon>Spermatophyta</taxon>
        <taxon>Magnoliopsida</taxon>
        <taxon>eudicotyledons</taxon>
        <taxon>Gunneridae</taxon>
        <taxon>Pentapetalae</taxon>
        <taxon>asterids</taxon>
        <taxon>campanulids</taxon>
        <taxon>Asterales</taxon>
        <taxon>Asteraceae</taxon>
        <taxon>Asteroideae</taxon>
        <taxon>Anthemideae</taxon>
        <taxon>Artemisiinae</taxon>
        <taxon>Artemisia</taxon>
    </lineage>
</organism>
<dbReference type="STRING" id="35608.A0A2U1LTN0"/>
<dbReference type="GO" id="GO:0003677">
    <property type="term" value="F:DNA binding"/>
    <property type="evidence" value="ECO:0007669"/>
    <property type="project" value="UniProtKB-KW"/>
</dbReference>
<comment type="subcellular location">
    <subcellularLocation>
        <location evidence="1">Nucleus</location>
    </subcellularLocation>
</comment>
<feature type="domain" description="Myb-like" evidence="9">
    <location>
        <begin position="28"/>
        <end position="80"/>
    </location>
</feature>
<dbReference type="GO" id="GO:0045893">
    <property type="term" value="P:positive regulation of DNA-templated transcription"/>
    <property type="evidence" value="ECO:0007669"/>
    <property type="project" value="UniProtKB-ARBA"/>
</dbReference>
<feature type="compositionally biased region" description="Basic and acidic residues" evidence="8">
    <location>
        <begin position="549"/>
        <end position="585"/>
    </location>
</feature>
<dbReference type="PANTHER" id="PTHR47995">
    <property type="entry name" value="TRANSCRIPTION FACTOR MYB33-RELATED"/>
    <property type="match status" value="1"/>
</dbReference>
<evidence type="ECO:0000313" key="12">
    <source>
        <dbReference type="Proteomes" id="UP000245207"/>
    </source>
</evidence>
<evidence type="ECO:0000256" key="4">
    <source>
        <dbReference type="ARBA" id="ARBA00023125"/>
    </source>
</evidence>
<dbReference type="EMBL" id="PKPP01007820">
    <property type="protein sequence ID" value="PWA52350.1"/>
    <property type="molecule type" value="Genomic_DNA"/>
</dbReference>